<feature type="compositionally biased region" description="Polar residues" evidence="5">
    <location>
        <begin position="285"/>
        <end position="299"/>
    </location>
</feature>
<organism evidence="7 8">
    <name type="scientific">Klebsormidium nitens</name>
    <name type="common">Green alga</name>
    <name type="synonym">Ulothrix nitens</name>
    <dbReference type="NCBI Taxonomy" id="105231"/>
    <lineage>
        <taxon>Eukaryota</taxon>
        <taxon>Viridiplantae</taxon>
        <taxon>Streptophyta</taxon>
        <taxon>Klebsormidiophyceae</taxon>
        <taxon>Klebsormidiales</taxon>
        <taxon>Klebsormidiaceae</taxon>
        <taxon>Klebsormidium</taxon>
    </lineage>
</organism>
<feature type="compositionally biased region" description="Basic and acidic residues" evidence="5">
    <location>
        <begin position="351"/>
        <end position="364"/>
    </location>
</feature>
<dbReference type="InterPro" id="IPR001841">
    <property type="entry name" value="Znf_RING"/>
</dbReference>
<evidence type="ECO:0000313" key="8">
    <source>
        <dbReference type="Proteomes" id="UP000054558"/>
    </source>
</evidence>
<dbReference type="GO" id="GO:0008270">
    <property type="term" value="F:zinc ion binding"/>
    <property type="evidence" value="ECO:0007669"/>
    <property type="project" value="UniProtKB-KW"/>
</dbReference>
<dbReference type="Proteomes" id="UP000054558">
    <property type="component" value="Unassembled WGS sequence"/>
</dbReference>
<feature type="domain" description="RING-type" evidence="6">
    <location>
        <begin position="469"/>
        <end position="506"/>
    </location>
</feature>
<protein>
    <recommendedName>
        <fullName evidence="6">RING-type domain-containing protein</fullName>
    </recommendedName>
</protein>
<evidence type="ECO:0000256" key="3">
    <source>
        <dbReference type="ARBA" id="ARBA00022833"/>
    </source>
</evidence>
<proteinExistence type="predicted"/>
<dbReference type="PROSITE" id="PS00518">
    <property type="entry name" value="ZF_RING_1"/>
    <property type="match status" value="1"/>
</dbReference>
<evidence type="ECO:0000256" key="5">
    <source>
        <dbReference type="SAM" id="MobiDB-lite"/>
    </source>
</evidence>
<evidence type="ECO:0000256" key="2">
    <source>
        <dbReference type="ARBA" id="ARBA00022771"/>
    </source>
</evidence>
<feature type="compositionally biased region" description="Polar residues" evidence="5">
    <location>
        <begin position="366"/>
        <end position="376"/>
    </location>
</feature>
<feature type="compositionally biased region" description="Polar residues" evidence="5">
    <location>
        <begin position="248"/>
        <end position="258"/>
    </location>
</feature>
<feature type="compositionally biased region" description="Basic and acidic residues" evidence="5">
    <location>
        <begin position="127"/>
        <end position="142"/>
    </location>
</feature>
<gene>
    <name evidence="7" type="ORF">KFL_001080080</name>
</gene>
<feature type="compositionally biased region" description="Basic and acidic residues" evidence="5">
    <location>
        <begin position="60"/>
        <end position="87"/>
    </location>
</feature>
<dbReference type="OrthoDB" id="6490104at2759"/>
<feature type="compositionally biased region" description="Polar residues" evidence="5">
    <location>
        <begin position="179"/>
        <end position="199"/>
    </location>
</feature>
<dbReference type="SUPFAM" id="SSF57850">
    <property type="entry name" value="RING/U-box"/>
    <property type="match status" value="1"/>
</dbReference>
<accession>A0A1Y1HVZ1</accession>
<dbReference type="Pfam" id="PF13920">
    <property type="entry name" value="zf-C3HC4_3"/>
    <property type="match status" value="1"/>
</dbReference>
<keyword evidence="3" id="KW-0862">Zinc</keyword>
<name>A0A1Y1HVZ1_KLENI</name>
<keyword evidence="1" id="KW-0479">Metal-binding</keyword>
<feature type="region of interest" description="Disordered" evidence="5">
    <location>
        <begin position="179"/>
        <end position="205"/>
    </location>
</feature>
<dbReference type="AlphaFoldDB" id="A0A1Y1HVZ1"/>
<keyword evidence="8" id="KW-1185">Reference proteome</keyword>
<keyword evidence="2 4" id="KW-0863">Zinc-finger</keyword>
<feature type="region of interest" description="Disordered" evidence="5">
    <location>
        <begin position="21"/>
        <end position="142"/>
    </location>
</feature>
<dbReference type="InterPro" id="IPR017907">
    <property type="entry name" value="Znf_RING_CS"/>
</dbReference>
<dbReference type="Gene3D" id="3.30.40.10">
    <property type="entry name" value="Zinc/RING finger domain, C3HC4 (zinc finger)"/>
    <property type="match status" value="1"/>
</dbReference>
<sequence length="517" mass="55598">MLAALCNTEVSKDADGFVTVVRARKSRSPQKGSEPPLPQGDEFPALKSPPKRGQPLEGPVKTRKEGKRKDGHKDRAENKREEKEAGRLGESTGIMEKNAGAEAPDLNRGEGSRINTQERLQAPTGPLEKEQMGSNGKSREGGLTKAISEAGKLRVPPSREVTAEFDGLMTELLSGLRLQTSGQGLSPPVTASPQTQGPVQATCAPPQNKVVLSPQVQKALAAPPKNGPVNLTERAPPLSRNLFPNPPSVTRTAPQTLVTGPRPPTPKITKVKPPEPILTPARGPNPNSSEQSSTPQTRELSFFAVPPKTPNPYSPKSVLDLSSPEGSPMPRQQTPANQTPPAKRSAYRPAMHADPKKVIGRKAEAQSPSPEVVTSSPFSYTLWAPPLTSARLSSAEAGVLRESPCNVVKEVNPAKGSRLGAWLGKGSSGLLETESEFHQALIRGVFTQPTPFQQPTGVHTGHEDDELCCKICFERESNSTYLCGHTLCNDCAEYIHVHKKICPFCSKPIESVLRMFT</sequence>
<dbReference type="PROSITE" id="PS50089">
    <property type="entry name" value="ZF_RING_2"/>
    <property type="match status" value="1"/>
</dbReference>
<evidence type="ECO:0000256" key="4">
    <source>
        <dbReference type="PROSITE-ProRule" id="PRU00175"/>
    </source>
</evidence>
<evidence type="ECO:0000313" key="7">
    <source>
        <dbReference type="EMBL" id="GAQ82333.1"/>
    </source>
</evidence>
<reference evidence="7 8" key="1">
    <citation type="journal article" date="2014" name="Nat. Commun.">
        <title>Klebsormidium flaccidum genome reveals primary factors for plant terrestrial adaptation.</title>
        <authorList>
            <person name="Hori K."/>
            <person name="Maruyama F."/>
            <person name="Fujisawa T."/>
            <person name="Togashi T."/>
            <person name="Yamamoto N."/>
            <person name="Seo M."/>
            <person name="Sato S."/>
            <person name="Yamada T."/>
            <person name="Mori H."/>
            <person name="Tajima N."/>
            <person name="Moriyama T."/>
            <person name="Ikeuchi M."/>
            <person name="Watanabe M."/>
            <person name="Wada H."/>
            <person name="Kobayashi K."/>
            <person name="Saito M."/>
            <person name="Masuda T."/>
            <person name="Sasaki-Sekimoto Y."/>
            <person name="Mashiguchi K."/>
            <person name="Awai K."/>
            <person name="Shimojima M."/>
            <person name="Masuda S."/>
            <person name="Iwai M."/>
            <person name="Nobusawa T."/>
            <person name="Narise T."/>
            <person name="Kondo S."/>
            <person name="Saito H."/>
            <person name="Sato R."/>
            <person name="Murakawa M."/>
            <person name="Ihara Y."/>
            <person name="Oshima-Yamada Y."/>
            <person name="Ohtaka K."/>
            <person name="Satoh M."/>
            <person name="Sonobe K."/>
            <person name="Ishii M."/>
            <person name="Ohtani R."/>
            <person name="Kanamori-Sato M."/>
            <person name="Honoki R."/>
            <person name="Miyazaki D."/>
            <person name="Mochizuki H."/>
            <person name="Umetsu J."/>
            <person name="Higashi K."/>
            <person name="Shibata D."/>
            <person name="Kamiya Y."/>
            <person name="Sato N."/>
            <person name="Nakamura Y."/>
            <person name="Tabata S."/>
            <person name="Ida S."/>
            <person name="Kurokawa K."/>
            <person name="Ohta H."/>
        </authorList>
    </citation>
    <scope>NUCLEOTIDE SEQUENCE [LARGE SCALE GENOMIC DNA]</scope>
    <source>
        <strain evidence="7 8">NIES-2285</strain>
    </source>
</reference>
<feature type="region of interest" description="Disordered" evidence="5">
    <location>
        <begin position="220"/>
        <end position="376"/>
    </location>
</feature>
<dbReference type="SMART" id="SM00184">
    <property type="entry name" value="RING"/>
    <property type="match status" value="1"/>
</dbReference>
<dbReference type="InterPro" id="IPR013083">
    <property type="entry name" value="Znf_RING/FYVE/PHD"/>
</dbReference>
<dbReference type="OMA" id="WHCHCAS"/>
<feature type="compositionally biased region" description="Polar residues" evidence="5">
    <location>
        <begin position="330"/>
        <end position="340"/>
    </location>
</feature>
<evidence type="ECO:0000256" key="1">
    <source>
        <dbReference type="ARBA" id="ARBA00022723"/>
    </source>
</evidence>
<dbReference type="EMBL" id="DF237057">
    <property type="protein sequence ID" value="GAQ82333.1"/>
    <property type="molecule type" value="Genomic_DNA"/>
</dbReference>
<evidence type="ECO:0000259" key="6">
    <source>
        <dbReference type="PROSITE" id="PS50089"/>
    </source>
</evidence>